<evidence type="ECO:0000313" key="7">
    <source>
        <dbReference type="Proteomes" id="UP001595851"/>
    </source>
</evidence>
<evidence type="ECO:0000256" key="4">
    <source>
        <dbReference type="ARBA" id="ARBA00023239"/>
    </source>
</evidence>
<dbReference type="InterPro" id="IPR036291">
    <property type="entry name" value="NAD(P)-bd_dom_sf"/>
</dbReference>
<dbReference type="Proteomes" id="UP001595851">
    <property type="component" value="Unassembled WGS sequence"/>
</dbReference>
<dbReference type="InterPro" id="IPR001509">
    <property type="entry name" value="Epimerase_deHydtase"/>
</dbReference>
<dbReference type="Gene3D" id="3.40.50.720">
    <property type="entry name" value="NAD(P)-binding Rossmann-like Domain"/>
    <property type="match status" value="1"/>
</dbReference>
<dbReference type="EMBL" id="JBHSBI010000029">
    <property type="protein sequence ID" value="MFC4013724.1"/>
    <property type="molecule type" value="Genomic_DNA"/>
</dbReference>
<accession>A0ABV8GNG8</accession>
<evidence type="ECO:0000256" key="1">
    <source>
        <dbReference type="ARBA" id="ARBA00001911"/>
    </source>
</evidence>
<proteinExistence type="predicted"/>
<dbReference type="Pfam" id="PF01370">
    <property type="entry name" value="Epimerase"/>
    <property type="match status" value="1"/>
</dbReference>
<keyword evidence="4" id="KW-0456">Lyase</keyword>
<evidence type="ECO:0000256" key="3">
    <source>
        <dbReference type="ARBA" id="ARBA00023027"/>
    </source>
</evidence>
<keyword evidence="7" id="KW-1185">Reference proteome</keyword>
<sequence>MKSLQGARAVVTGGAGFIGSHLCEALVAQGCSVICVDNMCTGEPDNLAGVEQSPRLRLIRHDVTEPFTVDEPVDYVVHLASPASPLDYLRMPLETLRVGSAGTENALRVAAAHQARFLLASTSEVYGDPSQHPQPESYWGNVNPVGPRAVYDESKRYAEALTAAYRRTLGVDTAIARLFNSFGPRMRRNDGRVVPTFIDQALAGEPLTINGSGDQTRSLCYVDDTVRGLLALMRSTAPGPVNIGATQELTVREIAELIAGEAGVELRTVSQQLPMDEPNRRCPDIEMARAVLGWKPEISVSEGLRRTFGWWATAYPQG</sequence>
<organism evidence="6 7">
    <name type="scientific">Nonomuraea purpurea</name>
    <dbReference type="NCBI Taxonomy" id="1849276"/>
    <lineage>
        <taxon>Bacteria</taxon>
        <taxon>Bacillati</taxon>
        <taxon>Actinomycetota</taxon>
        <taxon>Actinomycetes</taxon>
        <taxon>Streptosporangiales</taxon>
        <taxon>Streptosporangiaceae</taxon>
        <taxon>Nonomuraea</taxon>
    </lineage>
</organism>
<keyword evidence="3" id="KW-0520">NAD</keyword>
<gene>
    <name evidence="6" type="ORF">ACFOY2_41310</name>
</gene>
<feature type="domain" description="NAD-dependent epimerase/dehydratase" evidence="5">
    <location>
        <begin position="10"/>
        <end position="244"/>
    </location>
</feature>
<reference evidence="7" key="1">
    <citation type="journal article" date="2019" name="Int. J. Syst. Evol. Microbiol.">
        <title>The Global Catalogue of Microorganisms (GCM) 10K type strain sequencing project: providing services to taxonomists for standard genome sequencing and annotation.</title>
        <authorList>
            <consortium name="The Broad Institute Genomics Platform"/>
            <consortium name="The Broad Institute Genome Sequencing Center for Infectious Disease"/>
            <person name="Wu L."/>
            <person name="Ma J."/>
        </authorList>
    </citation>
    <scope>NUCLEOTIDE SEQUENCE [LARGE SCALE GENOMIC DNA]</scope>
    <source>
        <strain evidence="7">TBRC 1276</strain>
    </source>
</reference>
<dbReference type="PANTHER" id="PTHR43078">
    <property type="entry name" value="UDP-GLUCURONIC ACID DECARBOXYLASE-RELATED"/>
    <property type="match status" value="1"/>
</dbReference>
<keyword evidence="2" id="KW-0210">Decarboxylase</keyword>
<evidence type="ECO:0000313" key="6">
    <source>
        <dbReference type="EMBL" id="MFC4013724.1"/>
    </source>
</evidence>
<dbReference type="PANTHER" id="PTHR43078:SF6">
    <property type="entry name" value="UDP-GLUCURONIC ACID DECARBOXYLASE 1"/>
    <property type="match status" value="1"/>
</dbReference>
<name>A0ABV8GNG8_9ACTN</name>
<dbReference type="InterPro" id="IPR044516">
    <property type="entry name" value="UXS-like"/>
</dbReference>
<evidence type="ECO:0000259" key="5">
    <source>
        <dbReference type="Pfam" id="PF01370"/>
    </source>
</evidence>
<evidence type="ECO:0000256" key="2">
    <source>
        <dbReference type="ARBA" id="ARBA00022793"/>
    </source>
</evidence>
<comment type="caution">
    <text evidence="6">The sequence shown here is derived from an EMBL/GenBank/DDBJ whole genome shotgun (WGS) entry which is preliminary data.</text>
</comment>
<dbReference type="RefSeq" id="WP_379533577.1">
    <property type="nucleotide sequence ID" value="NZ_JBHSBI010000029.1"/>
</dbReference>
<comment type="cofactor">
    <cofactor evidence="1">
        <name>NAD(+)</name>
        <dbReference type="ChEBI" id="CHEBI:57540"/>
    </cofactor>
</comment>
<dbReference type="SUPFAM" id="SSF51735">
    <property type="entry name" value="NAD(P)-binding Rossmann-fold domains"/>
    <property type="match status" value="1"/>
</dbReference>
<protein>
    <submittedName>
        <fullName evidence="6">NAD-dependent epimerase/dehydratase family protein</fullName>
    </submittedName>
</protein>